<dbReference type="PANTHER" id="PTHR43520">
    <property type="entry name" value="ATP7, ISOFORM B"/>
    <property type="match status" value="1"/>
</dbReference>
<dbReference type="PANTHER" id="PTHR43520:SF8">
    <property type="entry name" value="P-TYPE CU(+) TRANSPORTER"/>
    <property type="match status" value="1"/>
</dbReference>
<dbReference type="SUPFAM" id="SSF81665">
    <property type="entry name" value="Calcium ATPase, transmembrane domain M"/>
    <property type="match status" value="1"/>
</dbReference>
<evidence type="ECO:0000256" key="7">
    <source>
        <dbReference type="ARBA" id="ARBA00022723"/>
    </source>
</evidence>
<dbReference type="SUPFAM" id="SSF55008">
    <property type="entry name" value="HMA, heavy metal-associated domain"/>
    <property type="match status" value="1"/>
</dbReference>
<dbReference type="CDD" id="cd02094">
    <property type="entry name" value="P-type_ATPase_Cu-like"/>
    <property type="match status" value="1"/>
</dbReference>
<feature type="domain" description="HMA" evidence="15">
    <location>
        <begin position="7"/>
        <end position="73"/>
    </location>
</feature>
<evidence type="ECO:0000256" key="8">
    <source>
        <dbReference type="ARBA" id="ARBA00022741"/>
    </source>
</evidence>
<evidence type="ECO:0000256" key="10">
    <source>
        <dbReference type="ARBA" id="ARBA00022967"/>
    </source>
</evidence>
<dbReference type="Proteomes" id="UP000824108">
    <property type="component" value="Unassembled WGS sequence"/>
</dbReference>
<dbReference type="Gene3D" id="3.40.50.1000">
    <property type="entry name" value="HAD superfamily/HAD-like"/>
    <property type="match status" value="1"/>
</dbReference>
<evidence type="ECO:0000256" key="6">
    <source>
        <dbReference type="ARBA" id="ARBA00022692"/>
    </source>
</evidence>
<feature type="transmembrane region" description="Helical" evidence="14">
    <location>
        <begin position="401"/>
        <end position="424"/>
    </location>
</feature>
<evidence type="ECO:0000256" key="4">
    <source>
        <dbReference type="ARBA" id="ARBA00022448"/>
    </source>
</evidence>
<feature type="transmembrane region" description="Helical" evidence="14">
    <location>
        <begin position="745"/>
        <end position="767"/>
    </location>
</feature>
<feature type="transmembrane region" description="Helical" evidence="14">
    <location>
        <begin position="161"/>
        <end position="180"/>
    </location>
</feature>
<comment type="similarity">
    <text evidence="2 14">Belongs to the cation transport ATPase (P-type) (TC 3.A.3) family. Type IB subfamily.</text>
</comment>
<dbReference type="SUPFAM" id="SSF56784">
    <property type="entry name" value="HAD-like"/>
    <property type="match status" value="1"/>
</dbReference>
<keyword evidence="9 14" id="KW-0067">ATP-binding</keyword>
<dbReference type="GO" id="GO:0016887">
    <property type="term" value="F:ATP hydrolysis activity"/>
    <property type="evidence" value="ECO:0007669"/>
    <property type="project" value="InterPro"/>
</dbReference>
<dbReference type="GO" id="GO:0005886">
    <property type="term" value="C:plasma membrane"/>
    <property type="evidence" value="ECO:0007669"/>
    <property type="project" value="UniProtKB-SubCell"/>
</dbReference>
<evidence type="ECO:0000259" key="15">
    <source>
        <dbReference type="PROSITE" id="PS50846"/>
    </source>
</evidence>
<dbReference type="SUPFAM" id="SSF81653">
    <property type="entry name" value="Calcium ATPase, transduction domain A"/>
    <property type="match status" value="1"/>
</dbReference>
<dbReference type="SFLD" id="SFLDS00003">
    <property type="entry name" value="Haloacid_Dehalogenase"/>
    <property type="match status" value="1"/>
</dbReference>
<gene>
    <name evidence="16" type="ORF">H9807_02775</name>
</gene>
<organism evidence="16 17">
    <name type="scientific">Candidatus Bacteroides merdavium</name>
    <dbReference type="NCBI Taxonomy" id="2838472"/>
    <lineage>
        <taxon>Bacteria</taxon>
        <taxon>Pseudomonadati</taxon>
        <taxon>Bacteroidota</taxon>
        <taxon>Bacteroidia</taxon>
        <taxon>Bacteroidales</taxon>
        <taxon>Bacteroidaceae</taxon>
        <taxon>Bacteroides</taxon>
    </lineage>
</organism>
<dbReference type="GO" id="GO:0005507">
    <property type="term" value="F:copper ion binding"/>
    <property type="evidence" value="ECO:0007669"/>
    <property type="project" value="TreeGrafter"/>
</dbReference>
<sequence length="775" mass="83928">MENEHTIQQNFDVQGMSCAACSACVEKTLSQQPGVVQAAVNLATATATVTYDPSVCNAAALQQAVEAVGFGLTPKQKTPAPSEAEDKEAEQLRQYRTLKRRTVWAIALALPVAVIGMAFMDLPYANYVMWLLATPVVFGLGRGFYVNAWRLLKHRAANMDTLVAVSTGIAYLFSVFNLFFPDFWRSRGIEPHVYFEASAVIIAFILLGRLLEARAKSRTADAIKKLMRLQPQTVTLVNEELRMKNEESGCAAPDSPQGNSSFFIPHSSLKESYPLEKVSVGNLLLVKPGERVPVDGTVVSGESYVDESMLSGEPLAVGKRAGDRVLAGTINQKGSFVFRAEQVGHDTLLAHIICAVQDAQGSKAPVQKLADRIAGIFVPTIMVISLLSFLGWVLLAPTDGFTHGLLALVTVLIIACPCALGLATPTAIMVGIGKGAERGILIKDAESLERARRVNTVVLDKTGTVTEGRPQVTTLLWKHEDDRHAAAFHALEKRSEHPLAEAVTHYLENSFLQLEKNISSIGEFESLTGRGIRGRVDGTRYYIGNRRLLDEQKIAIDPQLAQEADRLEAEAQTVVWLADEHEALTMAAIADRVKPTSIQAIRRLQRQGIDIHLLTGDNEATARAIAAQTGIRHYQANVLPQEKAAYIGHLQQEGKTVAMVGDGINDSAALAQADLSIAMGTGSDIAMDVAGITLLKGDLGKLSEALRLSYLTVRAIRQNLFWAFIYNIIGVPVAAGVLYPICGFLLNPMIAGAAMAFSSVSVVTNSLRLKSKRLD</sequence>
<evidence type="ECO:0000256" key="5">
    <source>
        <dbReference type="ARBA" id="ARBA00022475"/>
    </source>
</evidence>
<evidence type="ECO:0000256" key="9">
    <source>
        <dbReference type="ARBA" id="ARBA00022840"/>
    </source>
</evidence>
<dbReference type="InterPro" id="IPR017969">
    <property type="entry name" value="Heavy-metal-associated_CS"/>
</dbReference>
<name>A0A9D2GXJ5_9BACE</name>
<keyword evidence="6 14" id="KW-0812">Transmembrane</keyword>
<dbReference type="InterPro" id="IPR006121">
    <property type="entry name" value="HMA_dom"/>
</dbReference>
<dbReference type="EMBL" id="DXAV01000023">
    <property type="protein sequence ID" value="HIZ91036.1"/>
    <property type="molecule type" value="Genomic_DNA"/>
</dbReference>
<dbReference type="PROSITE" id="PS01047">
    <property type="entry name" value="HMA_1"/>
    <property type="match status" value="1"/>
</dbReference>
<dbReference type="SFLD" id="SFLDG00002">
    <property type="entry name" value="C1.7:_P-type_atpase_like"/>
    <property type="match status" value="1"/>
</dbReference>
<dbReference type="PRINTS" id="PR00119">
    <property type="entry name" value="CATATPASE"/>
</dbReference>
<feature type="transmembrane region" description="Helical" evidence="14">
    <location>
        <begin position="103"/>
        <end position="122"/>
    </location>
</feature>
<evidence type="ECO:0000256" key="13">
    <source>
        <dbReference type="ARBA" id="ARBA00023136"/>
    </source>
</evidence>
<dbReference type="PROSITE" id="PS50846">
    <property type="entry name" value="HMA_2"/>
    <property type="match status" value="1"/>
</dbReference>
<dbReference type="InterPro" id="IPR001757">
    <property type="entry name" value="P_typ_ATPase"/>
</dbReference>
<dbReference type="InterPro" id="IPR027256">
    <property type="entry name" value="P-typ_ATPase_IB"/>
</dbReference>
<dbReference type="InterPro" id="IPR036163">
    <property type="entry name" value="HMA_dom_sf"/>
</dbReference>
<feature type="transmembrane region" description="Helical" evidence="14">
    <location>
        <begin position="192"/>
        <end position="211"/>
    </location>
</feature>
<dbReference type="InterPro" id="IPR023298">
    <property type="entry name" value="ATPase_P-typ_TM_dom_sf"/>
</dbReference>
<keyword evidence="8 14" id="KW-0547">Nucleotide-binding</keyword>
<dbReference type="GO" id="GO:0055070">
    <property type="term" value="P:copper ion homeostasis"/>
    <property type="evidence" value="ECO:0007669"/>
    <property type="project" value="TreeGrafter"/>
</dbReference>
<keyword evidence="12" id="KW-0406">Ion transport</keyword>
<comment type="caution">
    <text evidence="16">The sequence shown here is derived from an EMBL/GenBank/DDBJ whole genome shotgun (WGS) entry which is preliminary data.</text>
</comment>
<dbReference type="Gene3D" id="3.40.1110.10">
    <property type="entry name" value="Calcium-transporting ATPase, cytoplasmic domain N"/>
    <property type="match status" value="1"/>
</dbReference>
<dbReference type="EC" id="7.2.2.8" evidence="3"/>
<evidence type="ECO:0000256" key="12">
    <source>
        <dbReference type="ARBA" id="ARBA00023065"/>
    </source>
</evidence>
<keyword evidence="11 14" id="KW-1133">Transmembrane helix</keyword>
<dbReference type="InterPro" id="IPR059000">
    <property type="entry name" value="ATPase_P-type_domA"/>
</dbReference>
<dbReference type="GO" id="GO:0005524">
    <property type="term" value="F:ATP binding"/>
    <property type="evidence" value="ECO:0007669"/>
    <property type="project" value="UniProtKB-UniRule"/>
</dbReference>
<reference evidence="16" key="2">
    <citation type="submission" date="2021-04" db="EMBL/GenBank/DDBJ databases">
        <authorList>
            <person name="Gilroy R."/>
        </authorList>
    </citation>
    <scope>NUCLEOTIDE SEQUENCE</scope>
    <source>
        <strain evidence="16">CHK118-2852</strain>
    </source>
</reference>
<accession>A0A9D2GXJ5</accession>
<dbReference type="PROSITE" id="PS01229">
    <property type="entry name" value="COF_2"/>
    <property type="match status" value="1"/>
</dbReference>
<dbReference type="InterPro" id="IPR044492">
    <property type="entry name" value="P_typ_ATPase_HD_dom"/>
</dbReference>
<keyword evidence="4" id="KW-0813">Transport</keyword>
<evidence type="ECO:0000256" key="14">
    <source>
        <dbReference type="RuleBase" id="RU362081"/>
    </source>
</evidence>
<dbReference type="NCBIfam" id="TIGR01525">
    <property type="entry name" value="ATPase-IB_hvy"/>
    <property type="match status" value="1"/>
</dbReference>
<keyword evidence="13 14" id="KW-0472">Membrane</keyword>
<keyword evidence="5 14" id="KW-1003">Cell membrane</keyword>
<dbReference type="AlphaFoldDB" id="A0A9D2GXJ5"/>
<keyword evidence="7 14" id="KW-0479">Metal-binding</keyword>
<dbReference type="Pfam" id="PF00122">
    <property type="entry name" value="E1-E2_ATPase"/>
    <property type="match status" value="1"/>
</dbReference>
<dbReference type="SFLD" id="SFLDF00027">
    <property type="entry name" value="p-type_atpase"/>
    <property type="match status" value="1"/>
</dbReference>
<dbReference type="InterPro" id="IPR023214">
    <property type="entry name" value="HAD_sf"/>
</dbReference>
<dbReference type="PRINTS" id="PR00943">
    <property type="entry name" value="CUATPASE"/>
</dbReference>
<dbReference type="GO" id="GO:0140581">
    <property type="term" value="F:P-type monovalent copper transporter activity"/>
    <property type="evidence" value="ECO:0007669"/>
    <property type="project" value="UniProtKB-EC"/>
</dbReference>
<dbReference type="Pfam" id="PF00702">
    <property type="entry name" value="Hydrolase"/>
    <property type="match status" value="1"/>
</dbReference>
<dbReference type="InterPro" id="IPR023299">
    <property type="entry name" value="ATPase_P-typ_cyto_dom_N"/>
</dbReference>
<reference evidence="16" key="1">
    <citation type="journal article" date="2021" name="PeerJ">
        <title>Extensive microbial diversity within the chicken gut microbiome revealed by metagenomics and culture.</title>
        <authorList>
            <person name="Gilroy R."/>
            <person name="Ravi A."/>
            <person name="Getino M."/>
            <person name="Pursley I."/>
            <person name="Horton D.L."/>
            <person name="Alikhan N.F."/>
            <person name="Baker D."/>
            <person name="Gharbi K."/>
            <person name="Hall N."/>
            <person name="Watson M."/>
            <person name="Adriaenssens E.M."/>
            <person name="Foster-Nyarko E."/>
            <person name="Jarju S."/>
            <person name="Secka A."/>
            <person name="Antonio M."/>
            <person name="Oren A."/>
            <person name="Chaudhuri R.R."/>
            <person name="La Ragione R."/>
            <person name="Hildebrand F."/>
            <person name="Pallen M.J."/>
        </authorList>
    </citation>
    <scope>NUCLEOTIDE SEQUENCE</scope>
    <source>
        <strain evidence="16">CHK118-2852</strain>
    </source>
</reference>
<dbReference type="Gene3D" id="2.70.150.10">
    <property type="entry name" value="Calcium-transporting ATPase, cytoplasmic transduction domain A"/>
    <property type="match status" value="1"/>
</dbReference>
<dbReference type="FunFam" id="3.30.70.100:FF:000005">
    <property type="entry name" value="Copper-exporting P-type ATPase A"/>
    <property type="match status" value="1"/>
</dbReference>
<evidence type="ECO:0000313" key="17">
    <source>
        <dbReference type="Proteomes" id="UP000824108"/>
    </source>
</evidence>
<keyword evidence="10" id="KW-1278">Translocase</keyword>
<protein>
    <recommendedName>
        <fullName evidence="3">P-type Cu(+) transporter</fullName>
        <ecNumber evidence="3">7.2.2.8</ecNumber>
    </recommendedName>
</protein>
<dbReference type="InterPro" id="IPR036412">
    <property type="entry name" value="HAD-like_sf"/>
</dbReference>
<dbReference type="FunFam" id="2.70.150.10:FF:000020">
    <property type="entry name" value="Copper-exporting P-type ATPase A"/>
    <property type="match status" value="1"/>
</dbReference>
<dbReference type="InterPro" id="IPR008250">
    <property type="entry name" value="ATPase_P-typ_transduc_dom_A_sf"/>
</dbReference>
<evidence type="ECO:0000256" key="1">
    <source>
        <dbReference type="ARBA" id="ARBA00004651"/>
    </source>
</evidence>
<proteinExistence type="inferred from homology"/>
<evidence type="ECO:0000256" key="2">
    <source>
        <dbReference type="ARBA" id="ARBA00006024"/>
    </source>
</evidence>
<dbReference type="Gene3D" id="3.30.70.100">
    <property type="match status" value="1"/>
</dbReference>
<dbReference type="InterPro" id="IPR018303">
    <property type="entry name" value="ATPase_P-typ_P_site"/>
</dbReference>
<evidence type="ECO:0000256" key="3">
    <source>
        <dbReference type="ARBA" id="ARBA00012517"/>
    </source>
</evidence>
<dbReference type="NCBIfam" id="TIGR01494">
    <property type="entry name" value="ATPase_P-type"/>
    <property type="match status" value="1"/>
</dbReference>
<evidence type="ECO:0000313" key="16">
    <source>
        <dbReference type="EMBL" id="HIZ91036.1"/>
    </source>
</evidence>
<dbReference type="Pfam" id="PF00403">
    <property type="entry name" value="HMA"/>
    <property type="match status" value="1"/>
</dbReference>
<feature type="transmembrane region" description="Helical" evidence="14">
    <location>
        <begin position="373"/>
        <end position="395"/>
    </location>
</feature>
<feature type="transmembrane region" description="Helical" evidence="14">
    <location>
        <begin position="720"/>
        <end position="739"/>
    </location>
</feature>
<dbReference type="PROSITE" id="PS00154">
    <property type="entry name" value="ATPASE_E1_E2"/>
    <property type="match status" value="1"/>
</dbReference>
<dbReference type="GO" id="GO:0060003">
    <property type="term" value="P:copper ion export"/>
    <property type="evidence" value="ECO:0007669"/>
    <property type="project" value="UniProtKB-ARBA"/>
</dbReference>
<feature type="transmembrane region" description="Helical" evidence="14">
    <location>
        <begin position="128"/>
        <end position="149"/>
    </location>
</feature>
<dbReference type="CDD" id="cd00371">
    <property type="entry name" value="HMA"/>
    <property type="match status" value="1"/>
</dbReference>
<evidence type="ECO:0000256" key="11">
    <source>
        <dbReference type="ARBA" id="ARBA00022989"/>
    </source>
</evidence>
<dbReference type="GO" id="GO:0043682">
    <property type="term" value="F:P-type divalent copper transporter activity"/>
    <property type="evidence" value="ECO:0007669"/>
    <property type="project" value="TreeGrafter"/>
</dbReference>
<comment type="subcellular location">
    <subcellularLocation>
        <location evidence="1">Cell membrane</location>
        <topology evidence="1">Multi-pass membrane protein</topology>
    </subcellularLocation>
</comment>